<dbReference type="GO" id="GO:0003713">
    <property type="term" value="F:transcription coactivator activity"/>
    <property type="evidence" value="ECO:0007669"/>
    <property type="project" value="TreeGrafter"/>
</dbReference>
<dbReference type="PANTHER" id="PTHR21277">
    <property type="entry name" value="TRANSCRIPTIONAL ADAPTER 1"/>
    <property type="match status" value="1"/>
</dbReference>
<comment type="similarity">
    <text evidence="1">Belongs to the LOB domain-containing protein family.</text>
</comment>
<dbReference type="InterPro" id="IPR024738">
    <property type="entry name" value="Hfi1/Tada1"/>
</dbReference>
<name>A0A8J5KI48_ZINOF</name>
<evidence type="ECO:0000256" key="1">
    <source>
        <dbReference type="ARBA" id="ARBA00005474"/>
    </source>
</evidence>
<dbReference type="GO" id="GO:0000124">
    <property type="term" value="C:SAGA complex"/>
    <property type="evidence" value="ECO:0007669"/>
    <property type="project" value="TreeGrafter"/>
</dbReference>
<dbReference type="PANTHER" id="PTHR21277:SF44">
    <property type="entry name" value="TRANSCRIPTIONAL REGULATOR OF RNA POLII, SAGA, SUBUNIT"/>
    <property type="match status" value="1"/>
</dbReference>
<gene>
    <name evidence="4" type="ORF">ZIOFF_052080</name>
</gene>
<evidence type="ECO:0000259" key="3">
    <source>
        <dbReference type="PROSITE" id="PS50891"/>
    </source>
</evidence>
<keyword evidence="5" id="KW-1185">Reference proteome</keyword>
<evidence type="ECO:0000256" key="2">
    <source>
        <dbReference type="SAM" id="MobiDB-lite"/>
    </source>
</evidence>
<reference evidence="4 5" key="1">
    <citation type="submission" date="2020-08" db="EMBL/GenBank/DDBJ databases">
        <title>Plant Genome Project.</title>
        <authorList>
            <person name="Zhang R.-G."/>
        </authorList>
    </citation>
    <scope>NUCLEOTIDE SEQUENCE [LARGE SCALE GENOMIC DNA]</scope>
    <source>
        <tissue evidence="4">Rhizome</tissue>
    </source>
</reference>
<dbReference type="Pfam" id="PF03195">
    <property type="entry name" value="LOB"/>
    <property type="match status" value="1"/>
</dbReference>
<proteinExistence type="inferred from homology"/>
<dbReference type="PROSITE" id="PS50891">
    <property type="entry name" value="LOB"/>
    <property type="match status" value="1"/>
</dbReference>
<evidence type="ECO:0000313" key="4">
    <source>
        <dbReference type="EMBL" id="KAG6490770.1"/>
    </source>
</evidence>
<dbReference type="EMBL" id="JACMSC010000014">
    <property type="protein sequence ID" value="KAG6490770.1"/>
    <property type="molecule type" value="Genomic_DNA"/>
</dbReference>
<evidence type="ECO:0000313" key="5">
    <source>
        <dbReference type="Proteomes" id="UP000734854"/>
    </source>
</evidence>
<dbReference type="AlphaFoldDB" id="A0A8J5KI48"/>
<dbReference type="GO" id="GO:0006357">
    <property type="term" value="P:regulation of transcription by RNA polymerase II"/>
    <property type="evidence" value="ECO:0007669"/>
    <property type="project" value="TreeGrafter"/>
</dbReference>
<dbReference type="Pfam" id="PF12767">
    <property type="entry name" value="SAGA-Tad1"/>
    <property type="match status" value="1"/>
</dbReference>
<dbReference type="InterPro" id="IPR004883">
    <property type="entry name" value="LOB"/>
</dbReference>
<protein>
    <recommendedName>
        <fullName evidence="3">LOB domain-containing protein</fullName>
    </recommendedName>
</protein>
<feature type="compositionally biased region" description="Polar residues" evidence="2">
    <location>
        <begin position="337"/>
        <end position="352"/>
    </location>
</feature>
<feature type="region of interest" description="Disordered" evidence="2">
    <location>
        <begin position="336"/>
        <end position="371"/>
    </location>
</feature>
<feature type="domain" description="LOB" evidence="3">
    <location>
        <begin position="6"/>
        <end position="107"/>
    </location>
</feature>
<sequence length="607" mass="67605">MSSSSSPCAACKLLRRKCTSECIFAPYFPAEHPEKFASVHRVFGASNVGKLLKDVAPGRREDAVASLTYEAEARIQDPVHGCVGHICLLQRRLAEIQRSLAEARKELATFLGPAAAYAPSMLFPHNHLHLQQHRHQLQHRPLHAAAAAAAVSPFTEMTNPNVSAGIGLSQLHRHQAYDDRAMAGGRQLVTFPAPEQEQIEWQFGMEQLRVLQCIAMVISFGAMDPMNCKVFGEFDLDLKARTQLRKMSAQVKMSTCKQFSRIDTAELKSQLFRKLGCQRAEKYFYNLKRLLNLRLSKLEFEKLCYSIIGKENIALHNLFIRSILSNVCLSLAPPSRETLTGNSRTSKLSSIGETVPPSPRRGRSSISSRDRRLAERSSLLGPYGKIPPGHVQEVTNSCDLQRSREQQSALELISIGSKALTSVEDGEEVDQYRCSPSVQSRSPLRPPLGILATAGDRSCKSFSGGFSSSFRGVQSNKLNSCHHTSELPDSRALRVWLERKLEVGGLGLSVDCANALNHGMDAFLRRLIRPCMNLARARRSSNRIYRAHGSILPNMKGFWQLDPTQTSNGCYYASSHDFRLAMEMNPDLLGGDRPLQLEKICFHFSED</sequence>
<dbReference type="Proteomes" id="UP000734854">
    <property type="component" value="Unassembled WGS sequence"/>
</dbReference>
<accession>A0A8J5KI48</accession>
<organism evidence="4 5">
    <name type="scientific">Zingiber officinale</name>
    <name type="common">Ginger</name>
    <name type="synonym">Amomum zingiber</name>
    <dbReference type="NCBI Taxonomy" id="94328"/>
    <lineage>
        <taxon>Eukaryota</taxon>
        <taxon>Viridiplantae</taxon>
        <taxon>Streptophyta</taxon>
        <taxon>Embryophyta</taxon>
        <taxon>Tracheophyta</taxon>
        <taxon>Spermatophyta</taxon>
        <taxon>Magnoliopsida</taxon>
        <taxon>Liliopsida</taxon>
        <taxon>Zingiberales</taxon>
        <taxon>Zingiberaceae</taxon>
        <taxon>Zingiber</taxon>
    </lineage>
</organism>
<comment type="caution">
    <text evidence="4">The sequence shown here is derived from an EMBL/GenBank/DDBJ whole genome shotgun (WGS) entry which is preliminary data.</text>
</comment>